<keyword evidence="2" id="KW-0472">Membrane</keyword>
<dbReference type="Proteomes" id="UP000695562">
    <property type="component" value="Unassembled WGS sequence"/>
</dbReference>
<evidence type="ECO:0000313" key="4">
    <source>
        <dbReference type="EMBL" id="KAF2070114.1"/>
    </source>
</evidence>
<feature type="chain" id="PRO_5035178612" evidence="3">
    <location>
        <begin position="31"/>
        <end position="304"/>
    </location>
</feature>
<accession>A0A8J4PQ81</accession>
<dbReference type="PANTHER" id="PTHR36768">
    <property type="entry name" value="ATP-DEPENDENT HELICASE/DEOXYRIBONUCLEASE SUBUNIT B"/>
    <property type="match status" value="1"/>
</dbReference>
<dbReference type="OrthoDB" id="19329at2759"/>
<keyword evidence="5" id="KW-1185">Reference proteome</keyword>
<protein>
    <submittedName>
        <fullName evidence="4">Uncharacterized protein</fullName>
    </submittedName>
</protein>
<dbReference type="EMBL" id="AJWJ01000540">
    <property type="protein sequence ID" value="KAF2070114.1"/>
    <property type="molecule type" value="Genomic_DNA"/>
</dbReference>
<feature type="compositionally biased region" description="Polar residues" evidence="1">
    <location>
        <begin position="250"/>
        <end position="264"/>
    </location>
</feature>
<organism evidence="4 5">
    <name type="scientific">Polysphondylium violaceum</name>
    <dbReference type="NCBI Taxonomy" id="133409"/>
    <lineage>
        <taxon>Eukaryota</taxon>
        <taxon>Amoebozoa</taxon>
        <taxon>Evosea</taxon>
        <taxon>Eumycetozoa</taxon>
        <taxon>Dictyostelia</taxon>
        <taxon>Dictyosteliales</taxon>
        <taxon>Dictyosteliaceae</taxon>
        <taxon>Polysphondylium</taxon>
    </lineage>
</organism>
<feature type="region of interest" description="Disordered" evidence="1">
    <location>
        <begin position="215"/>
        <end position="304"/>
    </location>
</feature>
<evidence type="ECO:0000256" key="3">
    <source>
        <dbReference type="SAM" id="SignalP"/>
    </source>
</evidence>
<sequence>MNTYKSSSLIYTTTLLVLVLLFGNINQIDAYKYGDIIRFSKKSYHDLRETDWNDIRVKFSPRFQVDRTITLSSLTSIPLGESSLYKISFSLDNDRFKTSWITVADGQGTFLNHIEFKFTYSNDKIVDVKWTLDYNDEEVHHKKKPDHIYLIYRWEEAQDIDISAGLFILFTVGLSISGFLFTFIAFQFQYIDTKNKSTKVSLPFYESPLSTMGYSNNNNRDSFRNSNNSINNSINDQDNSLLNNSGNSNTYYRSSPPNTLSISHDGSNGNFDFNNNNSNNNNNKDFYDIPNESEMDSFIETKQL</sequence>
<dbReference type="PANTHER" id="PTHR36768:SF1">
    <property type="entry name" value="ATP-DEPENDENT HELICASE_DEOXYRIBONUCLEASE SUBUNIT B"/>
    <property type="match status" value="1"/>
</dbReference>
<evidence type="ECO:0000256" key="2">
    <source>
        <dbReference type="SAM" id="Phobius"/>
    </source>
</evidence>
<keyword evidence="3" id="KW-0732">Signal</keyword>
<feature type="compositionally biased region" description="Low complexity" evidence="1">
    <location>
        <begin position="265"/>
        <end position="283"/>
    </location>
</feature>
<feature type="signal peptide" evidence="3">
    <location>
        <begin position="1"/>
        <end position="30"/>
    </location>
</feature>
<reference evidence="4" key="1">
    <citation type="submission" date="2020-01" db="EMBL/GenBank/DDBJ databases">
        <title>Development of genomics and gene disruption for Polysphondylium violaceum indicates a role for the polyketide synthase stlB in stalk morphogenesis.</title>
        <authorList>
            <person name="Narita B."/>
            <person name="Kawabe Y."/>
            <person name="Kin K."/>
            <person name="Saito T."/>
            <person name="Gibbs R."/>
            <person name="Kuspa A."/>
            <person name="Muzny D."/>
            <person name="Queller D."/>
            <person name="Richards S."/>
            <person name="Strassman J."/>
            <person name="Sucgang R."/>
            <person name="Worley K."/>
            <person name="Schaap P."/>
        </authorList>
    </citation>
    <scope>NUCLEOTIDE SEQUENCE</scope>
    <source>
        <strain evidence="4">QSvi11</strain>
    </source>
</reference>
<proteinExistence type="predicted"/>
<evidence type="ECO:0000313" key="5">
    <source>
        <dbReference type="Proteomes" id="UP000695562"/>
    </source>
</evidence>
<comment type="caution">
    <text evidence="4">The sequence shown here is derived from an EMBL/GenBank/DDBJ whole genome shotgun (WGS) entry which is preliminary data.</text>
</comment>
<keyword evidence="2" id="KW-1133">Transmembrane helix</keyword>
<name>A0A8J4PQ81_9MYCE</name>
<gene>
    <name evidence="4" type="ORF">CYY_008566</name>
</gene>
<dbReference type="AlphaFoldDB" id="A0A8J4PQ81"/>
<feature type="transmembrane region" description="Helical" evidence="2">
    <location>
        <begin position="166"/>
        <end position="186"/>
    </location>
</feature>
<evidence type="ECO:0000256" key="1">
    <source>
        <dbReference type="SAM" id="MobiDB-lite"/>
    </source>
</evidence>
<keyword evidence="2" id="KW-0812">Transmembrane</keyword>
<feature type="compositionally biased region" description="Low complexity" evidence="1">
    <location>
        <begin position="215"/>
        <end position="249"/>
    </location>
</feature>